<feature type="compositionally biased region" description="Polar residues" evidence="1">
    <location>
        <begin position="41"/>
        <end position="55"/>
    </location>
</feature>
<feature type="compositionally biased region" description="Basic and acidic residues" evidence="1">
    <location>
        <begin position="204"/>
        <end position="219"/>
    </location>
</feature>
<accession>A0A6A3LAK8</accession>
<sequence length="281" mass="31362">MMEEVLELLAMDSPLGDDRTGSTTASSKSNDNDMDNNPSSLTGFNHSSADGTTQDDGGGIASSDISEAIETSCPNNDCDGQQQEEEEQSHPVPAAEEVRGDGPQMPISSSMPQAAPGRGMMPIQLPQWSAQLHLPVAPLPRFASQPPRDSAASRLKMRAAAATTTSHVLPNGQRVHVMNGAEFDELRRKLRIQTASRRYRKRKKDESRQQKMKLQERQSELARLQELETQSRNYQKRSRDSLEGELKFHKEEIADLWTKKIQNAAKKEIDWVNLMSSHLRN</sequence>
<evidence type="ECO:0000313" key="2">
    <source>
        <dbReference type="EMBL" id="KAE9010256.1"/>
    </source>
</evidence>
<comment type="caution">
    <text evidence="3">The sequence shown here is derived from an EMBL/GenBank/DDBJ whole genome shotgun (WGS) entry which is preliminary data.</text>
</comment>
<dbReference type="Proteomes" id="UP000435112">
    <property type="component" value="Unassembled WGS sequence"/>
</dbReference>
<evidence type="ECO:0000256" key="1">
    <source>
        <dbReference type="SAM" id="MobiDB-lite"/>
    </source>
</evidence>
<dbReference type="AlphaFoldDB" id="A0A6A3LAK8"/>
<evidence type="ECO:0000313" key="3">
    <source>
        <dbReference type="EMBL" id="KAE9015305.1"/>
    </source>
</evidence>
<keyword evidence="6" id="KW-1185">Reference proteome</keyword>
<evidence type="ECO:0008006" key="8">
    <source>
        <dbReference type="Google" id="ProtNLM"/>
    </source>
</evidence>
<evidence type="ECO:0000313" key="6">
    <source>
        <dbReference type="Proteomes" id="UP000434957"/>
    </source>
</evidence>
<dbReference type="CDD" id="cd14686">
    <property type="entry name" value="bZIP"/>
    <property type="match status" value="1"/>
</dbReference>
<proteinExistence type="predicted"/>
<dbReference type="OrthoDB" id="167433at2759"/>
<feature type="region of interest" description="Disordered" evidence="1">
    <location>
        <begin position="1"/>
        <end position="117"/>
    </location>
</feature>
<evidence type="ECO:0000313" key="4">
    <source>
        <dbReference type="EMBL" id="KAE9328779.1"/>
    </source>
</evidence>
<evidence type="ECO:0000313" key="5">
    <source>
        <dbReference type="Proteomes" id="UP000429607"/>
    </source>
</evidence>
<dbReference type="EMBL" id="QXFU01001118">
    <property type="protein sequence ID" value="KAE9010256.1"/>
    <property type="molecule type" value="Genomic_DNA"/>
</dbReference>
<dbReference type="Proteomes" id="UP000429607">
    <property type="component" value="Unassembled WGS sequence"/>
</dbReference>
<dbReference type="EMBL" id="QXFT01001105">
    <property type="protein sequence ID" value="KAE9328779.1"/>
    <property type="molecule type" value="Genomic_DNA"/>
</dbReference>
<gene>
    <name evidence="3" type="ORF">PR001_g14932</name>
    <name evidence="2" type="ORF">PR002_g15407</name>
    <name evidence="4" type="ORF">PR003_g15712</name>
</gene>
<protein>
    <recommendedName>
        <fullName evidence="8">BZIP domain-containing protein</fullName>
    </recommendedName>
</protein>
<reference evidence="5 7" key="1">
    <citation type="submission" date="2018-09" db="EMBL/GenBank/DDBJ databases">
        <title>Genomic investigation of the strawberry pathogen Phytophthora fragariae indicates pathogenicity is determined by transcriptional variation in three key races.</title>
        <authorList>
            <person name="Adams T.M."/>
            <person name="Armitage A.D."/>
            <person name="Sobczyk M.K."/>
            <person name="Bates H.J."/>
            <person name="Dunwell J.M."/>
            <person name="Nellist C.F."/>
            <person name="Harrison R.J."/>
        </authorList>
    </citation>
    <scope>NUCLEOTIDE SEQUENCE [LARGE SCALE GENOMIC DNA]</scope>
    <source>
        <strain evidence="3 5">SCRP249</strain>
        <strain evidence="2 7">SCRP324</strain>
        <strain evidence="4 6">SCRP333</strain>
    </source>
</reference>
<feature type="region of interest" description="Disordered" evidence="1">
    <location>
        <begin position="196"/>
        <end position="219"/>
    </location>
</feature>
<name>A0A6A3LAK8_9STRA</name>
<dbReference type="Proteomes" id="UP000434957">
    <property type="component" value="Unassembled WGS sequence"/>
</dbReference>
<evidence type="ECO:0000313" key="7">
    <source>
        <dbReference type="Proteomes" id="UP000435112"/>
    </source>
</evidence>
<organism evidence="3 5">
    <name type="scientific">Phytophthora rubi</name>
    <dbReference type="NCBI Taxonomy" id="129364"/>
    <lineage>
        <taxon>Eukaryota</taxon>
        <taxon>Sar</taxon>
        <taxon>Stramenopiles</taxon>
        <taxon>Oomycota</taxon>
        <taxon>Peronosporomycetes</taxon>
        <taxon>Peronosporales</taxon>
        <taxon>Peronosporaceae</taxon>
        <taxon>Phytophthora</taxon>
    </lineage>
</organism>
<dbReference type="EMBL" id="QXFV01001097">
    <property type="protein sequence ID" value="KAE9015305.1"/>
    <property type="molecule type" value="Genomic_DNA"/>
</dbReference>